<dbReference type="EMBL" id="CP030850">
    <property type="protein sequence ID" value="AXE17765.1"/>
    <property type="molecule type" value="Genomic_DNA"/>
</dbReference>
<feature type="signal peptide" evidence="1">
    <location>
        <begin position="1"/>
        <end position="25"/>
    </location>
</feature>
<proteinExistence type="predicted"/>
<dbReference type="Proteomes" id="UP000251993">
    <property type="component" value="Chromosome"/>
</dbReference>
<feature type="chain" id="PRO_5016574624" description="Lipocalin-like domain-containing protein" evidence="1">
    <location>
        <begin position="26"/>
        <end position="160"/>
    </location>
</feature>
<evidence type="ECO:0008006" key="4">
    <source>
        <dbReference type="Google" id="ProtNLM"/>
    </source>
</evidence>
<dbReference type="RefSeq" id="WP_114066550.1">
    <property type="nucleotide sequence ID" value="NZ_CP030850.1"/>
</dbReference>
<reference evidence="2 3" key="1">
    <citation type="submission" date="2018-07" db="EMBL/GenBank/DDBJ databases">
        <title>Genome sequencing of Runella.</title>
        <authorList>
            <person name="Baek M.-G."/>
            <person name="Yi H."/>
        </authorList>
    </citation>
    <scope>NUCLEOTIDE SEQUENCE [LARGE SCALE GENOMIC DNA]</scope>
    <source>
        <strain evidence="2 3">HYN0085</strain>
    </source>
</reference>
<keyword evidence="1" id="KW-0732">Signal</keyword>
<dbReference type="KEGG" id="run:DR864_08450"/>
<keyword evidence="3" id="KW-1185">Reference proteome</keyword>
<organism evidence="2 3">
    <name type="scientific">Runella rosea</name>
    <dbReference type="NCBI Taxonomy" id="2259595"/>
    <lineage>
        <taxon>Bacteria</taxon>
        <taxon>Pseudomonadati</taxon>
        <taxon>Bacteroidota</taxon>
        <taxon>Cytophagia</taxon>
        <taxon>Cytophagales</taxon>
        <taxon>Spirosomataceae</taxon>
        <taxon>Runella</taxon>
    </lineage>
</organism>
<gene>
    <name evidence="2" type="ORF">DR864_08450</name>
</gene>
<protein>
    <recommendedName>
        <fullName evidence="4">Lipocalin-like domain-containing protein</fullName>
    </recommendedName>
</protein>
<dbReference type="PROSITE" id="PS51257">
    <property type="entry name" value="PROKAR_LIPOPROTEIN"/>
    <property type="match status" value="1"/>
</dbReference>
<sequence length="160" mass="16805">MKTFTSILSISALALTLIFSGCTNNEVEPDSADQVIGAYSATTYSESINGVAQSIDLTNALIKDNVAISFDVAKKAASTLTLVLSISQRDSTGTMQTYNDTYDSIELKALGNGNFEMLNAGTSVGQIGNGNLSLEETYPDTDESGNTVQVTVKIAATKSL</sequence>
<dbReference type="OrthoDB" id="955462at2"/>
<name>A0A344TGJ4_9BACT</name>
<dbReference type="AlphaFoldDB" id="A0A344TGJ4"/>
<evidence type="ECO:0000313" key="3">
    <source>
        <dbReference type="Proteomes" id="UP000251993"/>
    </source>
</evidence>
<accession>A0A344TGJ4</accession>
<evidence type="ECO:0000256" key="1">
    <source>
        <dbReference type="SAM" id="SignalP"/>
    </source>
</evidence>
<evidence type="ECO:0000313" key="2">
    <source>
        <dbReference type="EMBL" id="AXE17765.1"/>
    </source>
</evidence>